<dbReference type="EMBL" id="SMGR01000003">
    <property type="protein sequence ID" value="TCL00680.1"/>
    <property type="molecule type" value="Genomic_DNA"/>
</dbReference>
<comment type="caution">
    <text evidence="2">The sequence shown here is derived from an EMBL/GenBank/DDBJ whole genome shotgun (WGS) entry which is preliminary data.</text>
</comment>
<evidence type="ECO:0000313" key="2">
    <source>
        <dbReference type="EMBL" id="TCL00680.1"/>
    </source>
</evidence>
<feature type="domain" description="GST N-terminal" evidence="1">
    <location>
        <begin position="1"/>
        <end position="75"/>
    </location>
</feature>
<dbReference type="AlphaFoldDB" id="A0A4R1N2Q4"/>
<protein>
    <submittedName>
        <fullName evidence="2">Glutathione S-transferase</fullName>
    </submittedName>
</protein>
<dbReference type="SUPFAM" id="SSF47616">
    <property type="entry name" value="GST C-terminal domain-like"/>
    <property type="match status" value="1"/>
</dbReference>
<dbReference type="InterPro" id="IPR004045">
    <property type="entry name" value="Glutathione_S-Trfase_N"/>
</dbReference>
<gene>
    <name evidence="2" type="ORF">BXY66_3327</name>
</gene>
<evidence type="ECO:0000313" key="3">
    <source>
        <dbReference type="Proteomes" id="UP000295673"/>
    </source>
</evidence>
<keyword evidence="3" id="KW-1185">Reference proteome</keyword>
<dbReference type="InterPro" id="IPR040079">
    <property type="entry name" value="Glutathione_S-Trfase"/>
</dbReference>
<dbReference type="CDD" id="cd03046">
    <property type="entry name" value="GST_N_GTT1_like"/>
    <property type="match status" value="1"/>
</dbReference>
<dbReference type="PANTHER" id="PTHR44051">
    <property type="entry name" value="GLUTATHIONE S-TRANSFERASE-RELATED"/>
    <property type="match status" value="1"/>
</dbReference>
<dbReference type="SUPFAM" id="SSF52833">
    <property type="entry name" value="Thioredoxin-like"/>
    <property type="match status" value="1"/>
</dbReference>
<accession>A0A4R1N2Q4</accession>
<dbReference type="Gene3D" id="3.40.30.10">
    <property type="entry name" value="Glutaredoxin"/>
    <property type="match status" value="1"/>
</dbReference>
<dbReference type="GO" id="GO:0016740">
    <property type="term" value="F:transferase activity"/>
    <property type="evidence" value="ECO:0007669"/>
    <property type="project" value="UniProtKB-KW"/>
</dbReference>
<dbReference type="InterPro" id="IPR036282">
    <property type="entry name" value="Glutathione-S-Trfase_C_sf"/>
</dbReference>
<dbReference type="RefSeq" id="WP_132861439.1">
    <property type="nucleotide sequence ID" value="NZ_SMGR01000003.1"/>
</dbReference>
<name>A0A4R1N2Q4_9RHOB</name>
<dbReference type="SFLD" id="SFLDS00019">
    <property type="entry name" value="Glutathione_Transferase_(cytos"/>
    <property type="match status" value="1"/>
</dbReference>
<dbReference type="SFLD" id="SFLDG00358">
    <property type="entry name" value="Main_(cytGST)"/>
    <property type="match status" value="1"/>
</dbReference>
<proteinExistence type="predicted"/>
<dbReference type="Proteomes" id="UP000295673">
    <property type="component" value="Unassembled WGS sequence"/>
</dbReference>
<dbReference type="PANTHER" id="PTHR44051:SF8">
    <property type="entry name" value="GLUTATHIONE S-TRANSFERASE GSTA"/>
    <property type="match status" value="1"/>
</dbReference>
<dbReference type="InterPro" id="IPR036249">
    <property type="entry name" value="Thioredoxin-like_sf"/>
</dbReference>
<dbReference type="OrthoDB" id="9810080at2"/>
<dbReference type="Pfam" id="PF13417">
    <property type="entry name" value="GST_N_3"/>
    <property type="match status" value="1"/>
</dbReference>
<reference evidence="2 3" key="1">
    <citation type="submission" date="2019-03" db="EMBL/GenBank/DDBJ databases">
        <title>Genomic Encyclopedia of Archaeal and Bacterial Type Strains, Phase II (KMG-II): from individual species to whole genera.</title>
        <authorList>
            <person name="Goeker M."/>
        </authorList>
    </citation>
    <scope>NUCLEOTIDE SEQUENCE [LARGE SCALE GENOMIC DNA]</scope>
    <source>
        <strain evidence="2 3">DSM 26433</strain>
    </source>
</reference>
<organism evidence="2 3">
    <name type="scientific">Shimia isoporae</name>
    <dbReference type="NCBI Taxonomy" id="647720"/>
    <lineage>
        <taxon>Bacteria</taxon>
        <taxon>Pseudomonadati</taxon>
        <taxon>Pseudomonadota</taxon>
        <taxon>Alphaproteobacteria</taxon>
        <taxon>Rhodobacterales</taxon>
        <taxon>Roseobacteraceae</taxon>
    </lineage>
</organism>
<dbReference type="PROSITE" id="PS50404">
    <property type="entry name" value="GST_NTER"/>
    <property type="match status" value="1"/>
</dbReference>
<evidence type="ECO:0000259" key="1">
    <source>
        <dbReference type="PROSITE" id="PS50404"/>
    </source>
</evidence>
<dbReference type="Gene3D" id="1.20.1050.10">
    <property type="match status" value="1"/>
</dbReference>
<sequence>MYEVIGSATSRAFRVMWLLEELGQPYEHAPENPHSDRVKELNPSGKIPVLMDGDTLLTDSTAILTYLADKHGALTYPAGTVERAKQDGFTQMILDEIEGLLWTASRHTFILPKDKRVPELKDTLIWEFERNIRNVMSRANGPYLMGEMFTVPDIILTQCATWAKVAGFPTDNEAVVNYIKGTRSRPAFRTLLEKIKR</sequence>
<keyword evidence="2" id="KW-0808">Transferase</keyword>